<evidence type="ECO:0000313" key="1">
    <source>
        <dbReference type="EMBL" id="CAB4155866.1"/>
    </source>
</evidence>
<organism evidence="1">
    <name type="scientific">uncultured Caudovirales phage</name>
    <dbReference type="NCBI Taxonomy" id="2100421"/>
    <lineage>
        <taxon>Viruses</taxon>
        <taxon>Duplodnaviria</taxon>
        <taxon>Heunggongvirae</taxon>
        <taxon>Uroviricota</taxon>
        <taxon>Caudoviricetes</taxon>
        <taxon>Peduoviridae</taxon>
        <taxon>Maltschvirus</taxon>
        <taxon>Maltschvirus maltsch</taxon>
    </lineage>
</organism>
<proteinExistence type="predicted"/>
<sequence length="54" mass="6394">MIKGIVKIENEWNKGEILVQEIEFESVGEIEKYLSYNRSYIRGIEFVGKIEEEN</sequence>
<name>A0A6J5NDB4_9CAUD</name>
<reference evidence="1" key="1">
    <citation type="submission" date="2020-04" db="EMBL/GenBank/DDBJ databases">
        <authorList>
            <person name="Chiriac C."/>
            <person name="Salcher M."/>
            <person name="Ghai R."/>
            <person name="Kavagutti S V."/>
        </authorList>
    </citation>
    <scope>NUCLEOTIDE SEQUENCE</scope>
</reference>
<protein>
    <submittedName>
        <fullName evidence="1">Uncharacterized protein</fullName>
    </submittedName>
</protein>
<gene>
    <name evidence="1" type="ORF">UFOVP655_22</name>
</gene>
<dbReference type="EMBL" id="LR796637">
    <property type="protein sequence ID" value="CAB4155866.1"/>
    <property type="molecule type" value="Genomic_DNA"/>
</dbReference>
<accession>A0A6J5NDB4</accession>